<name>A0A1C1CSF0_9EURO</name>
<dbReference type="Pfam" id="PF25053">
    <property type="entry name" value="DUF7791"/>
    <property type="match status" value="1"/>
</dbReference>
<dbReference type="Gene3D" id="3.40.50.300">
    <property type="entry name" value="P-loop containing nucleotide triphosphate hydrolases"/>
    <property type="match status" value="1"/>
</dbReference>
<sequence length="946" mass="107028">MVLDPISALSIAASVVQFIDFGTKLISKSRELARSSTGALVEHGQMKAASNRLKELDDGLLNSLSILTAKKKKLTEAEAALRGVSQECRDMAVDFSHALSRYSVEPGQNAWKSFRRVFKAVWDKEGIEAMRQRLNDQRQQLSLNILIVMSDSQTQILQDLRAEGKRVEASILDAVRQSNTDLQSNLARFAQDFANNPRKRDLDRLKADRDQYISGQRNAIDAVSSDIHERINVDNPKRMREYMLSTLYFAQIRERRSQIHSAHRKTFDWIFQASDPHDPSFSHFIEWLEGAPSPQGLYWISGKPGSGKSTLMRYLSEDVRTKNALAVWAHSKPILYASCFFWLAGTETQKSLNGLLRSLLHDLLMQVPFMIPEAAPWRWRAADFGFSLPPWTNSELLEAFDRLVEVSKQTHCLFIFIDGLDEFDGDPDQQTELLTFLVSLSESDSIKLCVSSRHYPIFQTAFEGFPALRLENLTRNDIKIFVEERFQDLKDFKSLQQIYPQQSKELVLEIVKKAQGVFLWVHLVVRSLRQGVIDGDSITALSRRLEEIPDDLDEFFRRIINGIPRHQRKYASLYFRIMLACSSTKPPLLSLFFAEEEVPDFVDRTPLQACHPEIVQARQRAMERRLESRCRGLLETQKHFQDLSPPVGRQMEYYVDFLHRTVRDFLLSKTTQRVLNEYSSGAFDPNDFLCKATLAQLKMADPQSVDVPNLSRAFLEHARALEKSSGAAHPRLFDTFTSLLKHHAPDWPCSPGSYVALALAFSVERYATDVIRTGILNVNTVYVHPLISGARSTLLEYSLFCESPSASDMPSGRVTLLESAAIALLEHGANPNDDRSSHTTWESFLTAASHLKAARSELDPSWARVARAFVVNGAARKAAQPIQSRVHTKAVAGKRLRYAISEPEDLADTVETVFKGQGGGEYAAILRQNSSTLGLVKRVFGRSTQR</sequence>
<evidence type="ECO:0000259" key="2">
    <source>
        <dbReference type="Pfam" id="PF24883"/>
    </source>
</evidence>
<feature type="domain" description="Nephrocystin 3-like N-terminal" evidence="2">
    <location>
        <begin position="282"/>
        <end position="453"/>
    </location>
</feature>
<dbReference type="Proteomes" id="UP000094526">
    <property type="component" value="Unassembled WGS sequence"/>
</dbReference>
<feature type="domain" description="DUF7791" evidence="3">
    <location>
        <begin position="563"/>
        <end position="703"/>
    </location>
</feature>
<dbReference type="AlphaFoldDB" id="A0A1C1CSF0"/>
<dbReference type="InterPro" id="IPR056884">
    <property type="entry name" value="NPHP3-like_N"/>
</dbReference>
<comment type="caution">
    <text evidence="4">The sequence shown here is derived from an EMBL/GenBank/DDBJ whole genome shotgun (WGS) entry which is preliminary data.</text>
</comment>
<dbReference type="PANTHER" id="PTHR10039:SF5">
    <property type="entry name" value="NACHT DOMAIN-CONTAINING PROTEIN"/>
    <property type="match status" value="1"/>
</dbReference>
<dbReference type="OrthoDB" id="443402at2759"/>
<dbReference type="SUPFAM" id="SSF52540">
    <property type="entry name" value="P-loop containing nucleoside triphosphate hydrolases"/>
    <property type="match status" value="1"/>
</dbReference>
<evidence type="ECO:0000259" key="3">
    <source>
        <dbReference type="Pfam" id="PF25053"/>
    </source>
</evidence>
<dbReference type="PANTHER" id="PTHR10039">
    <property type="entry name" value="AMELOGENIN"/>
    <property type="match status" value="1"/>
</dbReference>
<dbReference type="EMBL" id="LGRB01000009">
    <property type="protein sequence ID" value="OCT51420.1"/>
    <property type="molecule type" value="Genomic_DNA"/>
</dbReference>
<organism evidence="4 5">
    <name type="scientific">Cladophialophora carrionii</name>
    <dbReference type="NCBI Taxonomy" id="86049"/>
    <lineage>
        <taxon>Eukaryota</taxon>
        <taxon>Fungi</taxon>
        <taxon>Dikarya</taxon>
        <taxon>Ascomycota</taxon>
        <taxon>Pezizomycotina</taxon>
        <taxon>Eurotiomycetes</taxon>
        <taxon>Chaetothyriomycetidae</taxon>
        <taxon>Chaetothyriales</taxon>
        <taxon>Herpotrichiellaceae</taxon>
        <taxon>Cladophialophora</taxon>
    </lineage>
</organism>
<accession>A0A1C1CSF0</accession>
<reference evidence="5" key="1">
    <citation type="submission" date="2015-07" db="EMBL/GenBank/DDBJ databases">
        <authorList>
            <person name="Teixeira M.M."/>
            <person name="Souza R.C."/>
            <person name="Almeida L.G."/>
            <person name="Vicente V.A."/>
            <person name="de Hoog S."/>
            <person name="Bocca A.L."/>
            <person name="de Almeida S.R."/>
            <person name="Vasconcelos A.T."/>
            <person name="Felipe M.S."/>
        </authorList>
    </citation>
    <scope>NUCLEOTIDE SEQUENCE [LARGE SCALE GENOMIC DNA]</scope>
    <source>
        <strain evidence="5">KSF</strain>
    </source>
</reference>
<evidence type="ECO:0000313" key="5">
    <source>
        <dbReference type="Proteomes" id="UP000094526"/>
    </source>
</evidence>
<evidence type="ECO:0000256" key="1">
    <source>
        <dbReference type="ARBA" id="ARBA00022737"/>
    </source>
</evidence>
<proteinExistence type="predicted"/>
<dbReference type="eggNOG" id="ENOG502SHWY">
    <property type="taxonomic scope" value="Eukaryota"/>
</dbReference>
<evidence type="ECO:0000313" key="4">
    <source>
        <dbReference type="EMBL" id="OCT51420.1"/>
    </source>
</evidence>
<keyword evidence="1" id="KW-0677">Repeat</keyword>
<gene>
    <name evidence="4" type="ORF">CLCR_07983</name>
</gene>
<protein>
    <submittedName>
        <fullName evidence="4">Uncharacterized protein</fullName>
    </submittedName>
</protein>
<dbReference type="InterPro" id="IPR056693">
    <property type="entry name" value="DUF7791"/>
</dbReference>
<keyword evidence="5" id="KW-1185">Reference proteome</keyword>
<dbReference type="VEuPathDB" id="FungiDB:CLCR_07983"/>
<dbReference type="VEuPathDB" id="FungiDB:G647_06662"/>
<dbReference type="Pfam" id="PF24883">
    <property type="entry name" value="NPHP3_N"/>
    <property type="match status" value="1"/>
</dbReference>
<dbReference type="InterPro" id="IPR027417">
    <property type="entry name" value="P-loop_NTPase"/>
</dbReference>
<dbReference type="STRING" id="86049.A0A1C1CSF0"/>